<feature type="domain" description="Polymerase nucleotidyl transferase" evidence="1">
    <location>
        <begin position="32"/>
        <end position="58"/>
    </location>
</feature>
<keyword evidence="3" id="KW-1185">Reference proteome</keyword>
<gene>
    <name evidence="2" type="ORF">HNQ75_001749</name>
</gene>
<keyword evidence="2" id="KW-0808">Transferase</keyword>
<dbReference type="InterPro" id="IPR043519">
    <property type="entry name" value="NT_sf"/>
</dbReference>
<comment type="caution">
    <text evidence="2">The sequence shown here is derived from an EMBL/GenBank/DDBJ whole genome shotgun (WGS) entry which is preliminary data.</text>
</comment>
<evidence type="ECO:0000313" key="2">
    <source>
        <dbReference type="EMBL" id="MBB6179781.1"/>
    </source>
</evidence>
<dbReference type="Proteomes" id="UP000535501">
    <property type="component" value="Unassembled WGS sequence"/>
</dbReference>
<dbReference type="InterPro" id="IPR002934">
    <property type="entry name" value="Polymerase_NTP_transf_dom"/>
</dbReference>
<dbReference type="EMBL" id="JACHEJ010000003">
    <property type="protein sequence ID" value="MBB6179781.1"/>
    <property type="molecule type" value="Genomic_DNA"/>
</dbReference>
<evidence type="ECO:0000259" key="1">
    <source>
        <dbReference type="Pfam" id="PF01909"/>
    </source>
</evidence>
<dbReference type="Pfam" id="PF01909">
    <property type="entry name" value="NTP_transf_2"/>
    <property type="match status" value="1"/>
</dbReference>
<name>A0A7X0DD75_9HYPH</name>
<dbReference type="SUPFAM" id="SSF81301">
    <property type="entry name" value="Nucleotidyltransferase"/>
    <property type="match status" value="1"/>
</dbReference>
<proteinExistence type="predicted"/>
<dbReference type="AlphaFoldDB" id="A0A7X0DD75"/>
<dbReference type="RefSeq" id="WP_139346180.1">
    <property type="nucleotide sequence ID" value="NZ_JACHEJ010000003.1"/>
</dbReference>
<reference evidence="2 3" key="1">
    <citation type="submission" date="2020-08" db="EMBL/GenBank/DDBJ databases">
        <title>Genomic Encyclopedia of Type Strains, Phase IV (KMG-IV): sequencing the most valuable type-strain genomes for metagenomic binning, comparative biology and taxonomic classification.</title>
        <authorList>
            <person name="Goeker M."/>
        </authorList>
    </citation>
    <scope>NUCLEOTIDE SEQUENCE [LARGE SCALE GENOMIC DNA]</scope>
    <source>
        <strain evidence="2 3">DSM 102134</strain>
    </source>
</reference>
<organism evidence="2 3">
    <name type="scientific">Pseudorhizobium flavum</name>
    <dbReference type="NCBI Taxonomy" id="1335061"/>
    <lineage>
        <taxon>Bacteria</taxon>
        <taxon>Pseudomonadati</taxon>
        <taxon>Pseudomonadota</taxon>
        <taxon>Alphaproteobacteria</taxon>
        <taxon>Hyphomicrobiales</taxon>
        <taxon>Rhizobiaceae</taxon>
        <taxon>Rhizobium/Agrobacterium group</taxon>
        <taxon>Pseudorhizobium</taxon>
    </lineage>
</organism>
<dbReference type="GO" id="GO:0016779">
    <property type="term" value="F:nucleotidyltransferase activity"/>
    <property type="evidence" value="ECO:0007669"/>
    <property type="project" value="InterPro"/>
</dbReference>
<sequence length="332" mass="38387">MEEIGRRRQYTLQNAEALQGELRDADLLLEGKACVYATGSYGRLEARPDSDLDLFIVGLTDIHSKQTPKGSLLRHLDEICIKADLIRATKRLGIKDFDGDGRYLAHYSAEMFTKTLGTPEDDATNTLTGRLLLLLESRPLLGKQVYSEVIRTVIEAYWRDYQDHKDDFIPAYLTNDILRLWRTFCVNYEARTEREPDPKKAKGKVKNYKLKHSRMLTCYSALLYLLTIYKRHGTVSQEDGFAMTQLTPVGRVEWLMQQPEASNAHSEAEKLIQQYNYFLSLTSIGEEALEAIFSDRKHSAEYMKESRQFGDYMYSTLSKIDENNRYYRIIVV</sequence>
<accession>A0A7X0DD75</accession>
<protein>
    <submittedName>
        <fullName evidence="2">Putative nucleotidyltransferase</fullName>
    </submittedName>
</protein>
<evidence type="ECO:0000313" key="3">
    <source>
        <dbReference type="Proteomes" id="UP000535501"/>
    </source>
</evidence>